<proteinExistence type="predicted"/>
<comment type="caution">
    <text evidence="2">The sequence shown here is derived from an EMBL/GenBank/DDBJ whole genome shotgun (WGS) entry which is preliminary data.</text>
</comment>
<reference evidence="2 3" key="1">
    <citation type="submission" date="2024-01" db="EMBL/GenBank/DDBJ databases">
        <title>A draft genome for the cacao thread blight pathogen Marasmiellus scandens.</title>
        <authorList>
            <person name="Baruah I.K."/>
            <person name="Leung J."/>
            <person name="Bukari Y."/>
            <person name="Amoako-Attah I."/>
            <person name="Meinhardt L.W."/>
            <person name="Bailey B.A."/>
            <person name="Cohen S.P."/>
        </authorList>
    </citation>
    <scope>NUCLEOTIDE SEQUENCE [LARGE SCALE GENOMIC DNA]</scope>
    <source>
        <strain evidence="2 3">GH-19</strain>
    </source>
</reference>
<feature type="compositionally biased region" description="Acidic residues" evidence="1">
    <location>
        <begin position="181"/>
        <end position="190"/>
    </location>
</feature>
<evidence type="ECO:0000313" key="2">
    <source>
        <dbReference type="EMBL" id="KAK7460691.1"/>
    </source>
</evidence>
<evidence type="ECO:0000313" key="3">
    <source>
        <dbReference type="Proteomes" id="UP001498398"/>
    </source>
</evidence>
<sequence length="207" mass="23804">MTSSDANRFLFTPPEGRRHYKDGDKPIVCSSTPISLWEIPSYLLKHPAIPGFHAPWLWCGWYGKDRLFKVVEDHYPNDVAYNPWGAPATVKTALKLAYIINREFDIPERFQKLVQVVDIALPNGKVDLGLAVGNNFRGLLPFKDGECLEQVTQRLFEGMEPEWILDNYQWRWTPQDRENGSDSDSDESEYEPPPPPQNPPSLEFLSR</sequence>
<keyword evidence="3" id="KW-1185">Reference proteome</keyword>
<accession>A0ABR1JFD2</accession>
<gene>
    <name evidence="2" type="ORF">VKT23_009406</name>
</gene>
<dbReference type="Proteomes" id="UP001498398">
    <property type="component" value="Unassembled WGS sequence"/>
</dbReference>
<organism evidence="2 3">
    <name type="scientific">Marasmiellus scandens</name>
    <dbReference type="NCBI Taxonomy" id="2682957"/>
    <lineage>
        <taxon>Eukaryota</taxon>
        <taxon>Fungi</taxon>
        <taxon>Dikarya</taxon>
        <taxon>Basidiomycota</taxon>
        <taxon>Agaricomycotina</taxon>
        <taxon>Agaricomycetes</taxon>
        <taxon>Agaricomycetidae</taxon>
        <taxon>Agaricales</taxon>
        <taxon>Marasmiineae</taxon>
        <taxon>Omphalotaceae</taxon>
        <taxon>Marasmiellus</taxon>
    </lineage>
</organism>
<feature type="region of interest" description="Disordered" evidence="1">
    <location>
        <begin position="174"/>
        <end position="207"/>
    </location>
</feature>
<evidence type="ECO:0000256" key="1">
    <source>
        <dbReference type="SAM" id="MobiDB-lite"/>
    </source>
</evidence>
<dbReference type="EMBL" id="JBANRG010000015">
    <property type="protein sequence ID" value="KAK7460691.1"/>
    <property type="molecule type" value="Genomic_DNA"/>
</dbReference>
<protein>
    <submittedName>
        <fullName evidence="2">Uncharacterized protein</fullName>
    </submittedName>
</protein>
<name>A0ABR1JFD2_9AGAR</name>